<comment type="caution">
    <text evidence="1">The sequence shown here is derived from an EMBL/GenBank/DDBJ whole genome shotgun (WGS) entry which is preliminary data.</text>
</comment>
<accession>A0A1G2N3J6</accession>
<dbReference type="Proteomes" id="UP000178089">
    <property type="component" value="Unassembled WGS sequence"/>
</dbReference>
<proteinExistence type="predicted"/>
<evidence type="ECO:0000313" key="1">
    <source>
        <dbReference type="EMBL" id="OHA29831.1"/>
    </source>
</evidence>
<gene>
    <name evidence="1" type="ORF">A3F51_03870</name>
</gene>
<dbReference type="AlphaFoldDB" id="A0A1G2N3J6"/>
<dbReference type="EMBL" id="MHRT01000001">
    <property type="protein sequence ID" value="OHA29831.1"/>
    <property type="molecule type" value="Genomic_DNA"/>
</dbReference>
<sequence>MIPAANNFNRQFTHIWEPLMERFGCWYHPYTFDECLDPNCGHLQYVKGSPSQVKFYDPLEVAWRRLSYPHQFRDDEGLLMRAGLIPESVLPVIERINRAELLALTAQFKPRLNEPPPAERIRLKEISRRRGRWFQP</sequence>
<name>A0A1G2N3J6_9BACT</name>
<evidence type="ECO:0000313" key="2">
    <source>
        <dbReference type="Proteomes" id="UP000178089"/>
    </source>
</evidence>
<reference evidence="1 2" key="1">
    <citation type="journal article" date="2016" name="Nat. Commun.">
        <title>Thousands of microbial genomes shed light on interconnected biogeochemical processes in an aquifer system.</title>
        <authorList>
            <person name="Anantharaman K."/>
            <person name="Brown C.T."/>
            <person name="Hug L.A."/>
            <person name="Sharon I."/>
            <person name="Castelle C.J."/>
            <person name="Probst A.J."/>
            <person name="Thomas B.C."/>
            <person name="Singh A."/>
            <person name="Wilkins M.J."/>
            <person name="Karaoz U."/>
            <person name="Brodie E.L."/>
            <person name="Williams K.H."/>
            <person name="Hubbard S.S."/>
            <person name="Banfield J.F."/>
        </authorList>
    </citation>
    <scope>NUCLEOTIDE SEQUENCE [LARGE SCALE GENOMIC DNA]</scope>
</reference>
<protein>
    <submittedName>
        <fullName evidence="1">Uncharacterized protein</fullName>
    </submittedName>
</protein>
<dbReference type="STRING" id="1802315.A3F51_03870"/>
<organism evidence="1 2">
    <name type="scientific">Candidatus Taylorbacteria bacterium RIFCSPHIGHO2_12_FULL_45_16</name>
    <dbReference type="NCBI Taxonomy" id="1802315"/>
    <lineage>
        <taxon>Bacteria</taxon>
        <taxon>Candidatus Tayloriibacteriota</taxon>
    </lineage>
</organism>